<gene>
    <name evidence="1" type="ORF">GCM10025865_01120</name>
</gene>
<dbReference type="EMBL" id="AP027729">
    <property type="protein sequence ID" value="BDZ40813.1"/>
    <property type="molecule type" value="Genomic_DNA"/>
</dbReference>
<proteinExistence type="predicted"/>
<evidence type="ECO:0000313" key="2">
    <source>
        <dbReference type="Proteomes" id="UP001321475"/>
    </source>
</evidence>
<accession>A0ABM8FYK0</accession>
<reference evidence="2" key="1">
    <citation type="journal article" date="2019" name="Int. J. Syst. Evol. Microbiol.">
        <title>The Global Catalogue of Microorganisms (GCM) 10K type strain sequencing project: providing services to taxonomists for standard genome sequencing and annotation.</title>
        <authorList>
            <consortium name="The Broad Institute Genomics Platform"/>
            <consortium name="The Broad Institute Genome Sequencing Center for Infectious Disease"/>
            <person name="Wu L."/>
            <person name="Ma J."/>
        </authorList>
    </citation>
    <scope>NUCLEOTIDE SEQUENCE [LARGE SCALE GENOMIC DNA]</scope>
    <source>
        <strain evidence="2">NBRC 108565</strain>
    </source>
</reference>
<name>A0ABM8FYK0_9CELL</name>
<dbReference type="Proteomes" id="UP001321475">
    <property type="component" value="Chromosome"/>
</dbReference>
<evidence type="ECO:0000313" key="1">
    <source>
        <dbReference type="EMBL" id="BDZ40813.1"/>
    </source>
</evidence>
<sequence length="176" mass="18654">MVFHRDGLTVSLSGALRHGDGVHVETIASRPLTDGTFWLVEWFTALRQGKPRYASAAQIGVFGKAGSSALAADLIEAGVPKSAVVVATSDNAITAATMLREAVVRGTVSHLVDPDVLDASVAASREHRSVTSGGWVFVPKTKDDDSTPVESASLAHWLAKTTKRRPGRKSVGRVLR</sequence>
<keyword evidence="2" id="KW-1185">Reference proteome</keyword>
<organism evidence="1 2">
    <name type="scientific">Paraoerskovia sediminicola</name>
    <dbReference type="NCBI Taxonomy" id="1138587"/>
    <lineage>
        <taxon>Bacteria</taxon>
        <taxon>Bacillati</taxon>
        <taxon>Actinomycetota</taxon>
        <taxon>Actinomycetes</taxon>
        <taxon>Micrococcales</taxon>
        <taxon>Cellulomonadaceae</taxon>
        <taxon>Paraoerskovia</taxon>
    </lineage>
</organism>
<protein>
    <submittedName>
        <fullName evidence="1">Uncharacterized protein</fullName>
    </submittedName>
</protein>